<reference evidence="3 4" key="1">
    <citation type="submission" date="2018-08" db="EMBL/GenBank/DDBJ databases">
        <authorList>
            <person name="Ferrada E.E."/>
            <person name="Latorre B.A."/>
        </authorList>
    </citation>
    <scope>NUCLEOTIDE SEQUENCE [LARGE SCALE GENOMIC DNA]</scope>
    <source>
        <strain evidence="3 4">VK-A60T</strain>
    </source>
</reference>
<dbReference type="Pfam" id="PF13416">
    <property type="entry name" value="SBP_bac_8"/>
    <property type="match status" value="1"/>
</dbReference>
<dbReference type="Gene3D" id="3.40.190.10">
    <property type="entry name" value="Periplasmic binding protein-like II"/>
    <property type="match status" value="1"/>
</dbReference>
<dbReference type="InterPro" id="IPR050490">
    <property type="entry name" value="Bact_solute-bd_prot1"/>
</dbReference>
<evidence type="ECO:0000313" key="4">
    <source>
        <dbReference type="Proteomes" id="UP000259636"/>
    </source>
</evidence>
<dbReference type="EMBL" id="CP031742">
    <property type="protein sequence ID" value="AXQ55189.1"/>
    <property type="molecule type" value="Genomic_DNA"/>
</dbReference>
<feature type="chain" id="PRO_5017200388" evidence="2">
    <location>
        <begin position="32"/>
        <end position="436"/>
    </location>
</feature>
<feature type="compositionally biased region" description="Basic and acidic residues" evidence="1">
    <location>
        <begin position="427"/>
        <end position="436"/>
    </location>
</feature>
<feature type="region of interest" description="Disordered" evidence="1">
    <location>
        <begin position="416"/>
        <end position="436"/>
    </location>
</feature>
<dbReference type="PROSITE" id="PS51257">
    <property type="entry name" value="PROKAR_LIPOPROTEIN"/>
    <property type="match status" value="1"/>
</dbReference>
<dbReference type="InterPro" id="IPR006059">
    <property type="entry name" value="SBP"/>
</dbReference>
<dbReference type="PANTHER" id="PTHR43649">
    <property type="entry name" value="ARABINOSE-BINDING PROTEIN-RELATED"/>
    <property type="match status" value="1"/>
</dbReference>
<dbReference type="PANTHER" id="PTHR43649:SF32">
    <property type="entry name" value="SUGAR BINDING SECRETED PROTEIN"/>
    <property type="match status" value="1"/>
</dbReference>
<gene>
    <name evidence="3" type="ORF">D0C37_11640</name>
</gene>
<feature type="signal peptide" evidence="2">
    <location>
        <begin position="1"/>
        <end position="31"/>
    </location>
</feature>
<keyword evidence="2" id="KW-0732">Signal</keyword>
<accession>A0A385DAV1</accession>
<dbReference type="GeneID" id="300114841"/>
<protein>
    <submittedName>
        <fullName evidence="3">Extracellular solute-binding protein</fullName>
    </submittedName>
</protein>
<dbReference type="KEGG" id="sky:D0C37_11640"/>
<dbReference type="SUPFAM" id="SSF53850">
    <property type="entry name" value="Periplasmic binding protein-like II"/>
    <property type="match status" value="1"/>
</dbReference>
<dbReference type="AlphaFoldDB" id="A0A385DAV1"/>
<evidence type="ECO:0000256" key="1">
    <source>
        <dbReference type="SAM" id="MobiDB-lite"/>
    </source>
</evidence>
<name>A0A385DAV1_9ACTN</name>
<dbReference type="RefSeq" id="WP_101279001.1">
    <property type="nucleotide sequence ID" value="NZ_CP031742.1"/>
</dbReference>
<proteinExistence type="predicted"/>
<sequence length="436" mass="47008">MARTRRKPRTRVVAAISAVSALGLLVGCSGGGEGTGGGRKDGKVTITMGLYGVMGFKETGLLDKYMEENPDVVVKAEIAGDEQTYYTALQTHLAAGSGLKDIQGIEIGRAKELVDTQQDKFSDLSGVKGTDHFLPWKQSQVTSDDGKVIGLGTDIGPMAVCYRKDKFEEAGLPTDRDEVAKLWEGDWAKYVAVGERFKKGVKGDKVAFMDSASGLFNAMIYGGPQQFYDKEGELVYADNPVVKDAWKLASKAATSDLTAKLRQFQPGWDPGLANGTFATAVCPAWMLAHISEKAGEANKGKWDVAKAPKGANWGGSFLGVMENSPVKKEAQELVAWLTAPEQQAFLFQKQSLFPSSRTALESPEVSGAKSEYFNDAPIGEIFGAAAREVPEEQVLGRKDGTIKDIFSQGLTLIESQNKTPDDAWNTTDERVKKAVG</sequence>
<evidence type="ECO:0000256" key="2">
    <source>
        <dbReference type="SAM" id="SignalP"/>
    </source>
</evidence>
<evidence type="ECO:0000313" key="3">
    <source>
        <dbReference type="EMBL" id="AXQ55189.1"/>
    </source>
</evidence>
<dbReference type="Proteomes" id="UP000259636">
    <property type="component" value="Chromosome"/>
</dbReference>
<organism evidence="3 4">
    <name type="scientific">Streptomyces koyangensis</name>
    <dbReference type="NCBI Taxonomy" id="188770"/>
    <lineage>
        <taxon>Bacteria</taxon>
        <taxon>Bacillati</taxon>
        <taxon>Actinomycetota</taxon>
        <taxon>Actinomycetes</taxon>
        <taxon>Kitasatosporales</taxon>
        <taxon>Streptomycetaceae</taxon>
        <taxon>Streptomyces</taxon>
        <taxon>Streptomyces aurantiacus group</taxon>
    </lineage>
</organism>